<feature type="chain" id="PRO_5036318921" description="Secreted protein" evidence="1">
    <location>
        <begin position="17"/>
        <end position="65"/>
    </location>
</feature>
<accession>A0A2K1IY62</accession>
<keyword evidence="4" id="KW-1185">Reference proteome</keyword>
<gene>
    <name evidence="2" type="ORF">PHYPA_024031</name>
</gene>
<organism evidence="2">
    <name type="scientific">Physcomitrium patens</name>
    <name type="common">Spreading-leaved earth moss</name>
    <name type="synonym">Physcomitrella patens</name>
    <dbReference type="NCBI Taxonomy" id="3218"/>
    <lineage>
        <taxon>Eukaryota</taxon>
        <taxon>Viridiplantae</taxon>
        <taxon>Streptophyta</taxon>
        <taxon>Embryophyta</taxon>
        <taxon>Bryophyta</taxon>
        <taxon>Bryophytina</taxon>
        <taxon>Bryopsida</taxon>
        <taxon>Funariidae</taxon>
        <taxon>Funariales</taxon>
        <taxon>Funariaceae</taxon>
        <taxon>Physcomitrium</taxon>
    </lineage>
</organism>
<evidence type="ECO:0000313" key="4">
    <source>
        <dbReference type="Proteomes" id="UP000006727"/>
    </source>
</evidence>
<dbReference type="AlphaFoldDB" id="A0A2K1IY62"/>
<dbReference type="Proteomes" id="UP000006727">
    <property type="component" value="Chromosome 19"/>
</dbReference>
<evidence type="ECO:0000313" key="3">
    <source>
        <dbReference type="EnsemblPlants" id="Pp3c19_12239V3.1"/>
    </source>
</evidence>
<name>A0A2K1IY62_PHYPA</name>
<reference evidence="3" key="3">
    <citation type="submission" date="2020-12" db="UniProtKB">
        <authorList>
            <consortium name="EnsemblPlants"/>
        </authorList>
    </citation>
    <scope>IDENTIFICATION</scope>
</reference>
<reference evidence="2 4" key="1">
    <citation type="journal article" date="2008" name="Science">
        <title>The Physcomitrella genome reveals evolutionary insights into the conquest of land by plants.</title>
        <authorList>
            <person name="Rensing S."/>
            <person name="Lang D."/>
            <person name="Zimmer A."/>
            <person name="Terry A."/>
            <person name="Salamov A."/>
            <person name="Shapiro H."/>
            <person name="Nishiyama T."/>
            <person name="Perroud P.-F."/>
            <person name="Lindquist E."/>
            <person name="Kamisugi Y."/>
            <person name="Tanahashi T."/>
            <person name="Sakakibara K."/>
            <person name="Fujita T."/>
            <person name="Oishi K."/>
            <person name="Shin-I T."/>
            <person name="Kuroki Y."/>
            <person name="Toyoda A."/>
            <person name="Suzuki Y."/>
            <person name="Hashimoto A."/>
            <person name="Yamaguchi K."/>
            <person name="Sugano A."/>
            <person name="Kohara Y."/>
            <person name="Fujiyama A."/>
            <person name="Anterola A."/>
            <person name="Aoki S."/>
            <person name="Ashton N."/>
            <person name="Barbazuk W.B."/>
            <person name="Barker E."/>
            <person name="Bennetzen J."/>
            <person name="Bezanilla M."/>
            <person name="Blankenship R."/>
            <person name="Cho S.H."/>
            <person name="Dutcher S."/>
            <person name="Estelle M."/>
            <person name="Fawcett J.A."/>
            <person name="Gundlach H."/>
            <person name="Hanada K."/>
            <person name="Heyl A."/>
            <person name="Hicks K.A."/>
            <person name="Hugh J."/>
            <person name="Lohr M."/>
            <person name="Mayer K."/>
            <person name="Melkozernov A."/>
            <person name="Murata T."/>
            <person name="Nelson D."/>
            <person name="Pils B."/>
            <person name="Prigge M."/>
            <person name="Reiss B."/>
            <person name="Renner T."/>
            <person name="Rombauts S."/>
            <person name="Rushton P."/>
            <person name="Sanderfoot A."/>
            <person name="Schween G."/>
            <person name="Shiu S.-H."/>
            <person name="Stueber K."/>
            <person name="Theodoulou F.L."/>
            <person name="Tu H."/>
            <person name="Van de Peer Y."/>
            <person name="Verrier P.J."/>
            <person name="Waters E."/>
            <person name="Wood A."/>
            <person name="Yang L."/>
            <person name="Cove D."/>
            <person name="Cuming A."/>
            <person name="Hasebe M."/>
            <person name="Lucas S."/>
            <person name="Mishler D.B."/>
            <person name="Reski R."/>
            <person name="Grigoriev I."/>
            <person name="Quatrano R.S."/>
            <person name="Boore J.L."/>
        </authorList>
    </citation>
    <scope>NUCLEOTIDE SEQUENCE [LARGE SCALE GENOMIC DNA]</scope>
    <source>
        <strain evidence="3 4">cv. Gransden 2004</strain>
    </source>
</reference>
<reference evidence="2 4" key="2">
    <citation type="journal article" date="2018" name="Plant J.">
        <title>The Physcomitrella patens chromosome-scale assembly reveals moss genome structure and evolution.</title>
        <authorList>
            <person name="Lang D."/>
            <person name="Ullrich K.K."/>
            <person name="Murat F."/>
            <person name="Fuchs J."/>
            <person name="Jenkins J."/>
            <person name="Haas F.B."/>
            <person name="Piednoel M."/>
            <person name="Gundlach H."/>
            <person name="Van Bel M."/>
            <person name="Meyberg R."/>
            <person name="Vives C."/>
            <person name="Morata J."/>
            <person name="Symeonidi A."/>
            <person name="Hiss M."/>
            <person name="Muchero W."/>
            <person name="Kamisugi Y."/>
            <person name="Saleh O."/>
            <person name="Blanc G."/>
            <person name="Decker E.L."/>
            <person name="van Gessel N."/>
            <person name="Grimwood J."/>
            <person name="Hayes R.D."/>
            <person name="Graham S.W."/>
            <person name="Gunter L.E."/>
            <person name="McDaniel S.F."/>
            <person name="Hoernstein S.N.W."/>
            <person name="Larsson A."/>
            <person name="Li F.W."/>
            <person name="Perroud P.F."/>
            <person name="Phillips J."/>
            <person name="Ranjan P."/>
            <person name="Rokshar D.S."/>
            <person name="Rothfels C.J."/>
            <person name="Schneider L."/>
            <person name="Shu S."/>
            <person name="Stevenson D.W."/>
            <person name="Thummler F."/>
            <person name="Tillich M."/>
            <person name="Villarreal Aguilar J.C."/>
            <person name="Widiez T."/>
            <person name="Wong G.K."/>
            <person name="Wymore A."/>
            <person name="Zhang Y."/>
            <person name="Zimmer A.D."/>
            <person name="Quatrano R.S."/>
            <person name="Mayer K.F.X."/>
            <person name="Goodstein D."/>
            <person name="Casacuberta J.M."/>
            <person name="Vandepoele K."/>
            <person name="Reski R."/>
            <person name="Cuming A.C."/>
            <person name="Tuskan G.A."/>
            <person name="Maumus F."/>
            <person name="Salse J."/>
            <person name="Schmutz J."/>
            <person name="Rensing S.A."/>
        </authorList>
    </citation>
    <scope>NUCLEOTIDE SEQUENCE [LARGE SCALE GENOMIC DNA]</scope>
    <source>
        <strain evidence="3 4">cv. Gransden 2004</strain>
    </source>
</reference>
<dbReference type="InParanoid" id="A0A2K1IY62"/>
<dbReference type="EMBL" id="ABEU02000019">
    <property type="protein sequence ID" value="PNR34214.1"/>
    <property type="molecule type" value="Genomic_DNA"/>
</dbReference>
<feature type="signal peptide" evidence="1">
    <location>
        <begin position="1"/>
        <end position="16"/>
    </location>
</feature>
<evidence type="ECO:0008006" key="5">
    <source>
        <dbReference type="Google" id="ProtNLM"/>
    </source>
</evidence>
<keyword evidence="1" id="KW-0732">Signal</keyword>
<sequence length="65" mass="7472">MNLSVLVQLGCQCVLAACFLRSSVQLYVDFSLRGVWRKILTDQRFRGTRLRHHVPLVESSKVNLL</sequence>
<evidence type="ECO:0000256" key="1">
    <source>
        <dbReference type="SAM" id="SignalP"/>
    </source>
</evidence>
<proteinExistence type="predicted"/>
<dbReference type="Gramene" id="Pp3c19_12239V3.1">
    <property type="protein sequence ID" value="Pp3c19_12239V3.1"/>
    <property type="gene ID" value="Pp3c19_12239"/>
</dbReference>
<evidence type="ECO:0000313" key="2">
    <source>
        <dbReference type="EMBL" id="PNR34214.1"/>
    </source>
</evidence>
<dbReference type="EnsemblPlants" id="Pp3c19_12239V3.1">
    <property type="protein sequence ID" value="Pp3c19_12239V3.1"/>
    <property type="gene ID" value="Pp3c19_12239"/>
</dbReference>
<protein>
    <recommendedName>
        <fullName evidence="5">Secreted protein</fullName>
    </recommendedName>
</protein>